<protein>
    <submittedName>
        <fullName evidence="3">Uncharacterized protein</fullName>
    </submittedName>
</protein>
<feature type="transmembrane region" description="Helical" evidence="2">
    <location>
        <begin position="58"/>
        <end position="76"/>
    </location>
</feature>
<dbReference type="OrthoDB" id="10485477at2759"/>
<dbReference type="Proteomes" id="UP000186817">
    <property type="component" value="Unassembled WGS sequence"/>
</dbReference>
<feature type="region of interest" description="Disordered" evidence="1">
    <location>
        <begin position="348"/>
        <end position="420"/>
    </location>
</feature>
<feature type="region of interest" description="Disordered" evidence="1">
    <location>
        <begin position="278"/>
        <end position="316"/>
    </location>
</feature>
<keyword evidence="2" id="KW-0472">Membrane</keyword>
<accession>A0A1Q9BXT7</accession>
<comment type="caution">
    <text evidence="3">The sequence shown here is derived from an EMBL/GenBank/DDBJ whole genome shotgun (WGS) entry which is preliminary data.</text>
</comment>
<proteinExistence type="predicted"/>
<evidence type="ECO:0000313" key="4">
    <source>
        <dbReference type="Proteomes" id="UP000186817"/>
    </source>
</evidence>
<feature type="compositionally biased region" description="Basic and acidic residues" evidence="1">
    <location>
        <begin position="377"/>
        <end position="388"/>
    </location>
</feature>
<evidence type="ECO:0000256" key="2">
    <source>
        <dbReference type="SAM" id="Phobius"/>
    </source>
</evidence>
<reference evidence="3 4" key="1">
    <citation type="submission" date="2016-02" db="EMBL/GenBank/DDBJ databases">
        <title>Genome analysis of coral dinoflagellate symbionts highlights evolutionary adaptations to a symbiotic lifestyle.</title>
        <authorList>
            <person name="Aranda M."/>
            <person name="Li Y."/>
            <person name="Liew Y.J."/>
            <person name="Baumgarten S."/>
            <person name="Simakov O."/>
            <person name="Wilson M."/>
            <person name="Piel J."/>
            <person name="Ashoor H."/>
            <person name="Bougouffa S."/>
            <person name="Bajic V.B."/>
            <person name="Ryu T."/>
            <person name="Ravasi T."/>
            <person name="Bayer T."/>
            <person name="Micklem G."/>
            <person name="Kim H."/>
            <person name="Bhak J."/>
            <person name="Lajeunesse T.C."/>
            <person name="Voolstra C.R."/>
        </authorList>
    </citation>
    <scope>NUCLEOTIDE SEQUENCE [LARGE SCALE GENOMIC DNA]</scope>
    <source>
        <strain evidence="3 4">CCMP2467</strain>
    </source>
</reference>
<feature type="transmembrane region" description="Helical" evidence="2">
    <location>
        <begin position="115"/>
        <end position="134"/>
    </location>
</feature>
<evidence type="ECO:0000256" key="1">
    <source>
        <dbReference type="SAM" id="MobiDB-lite"/>
    </source>
</evidence>
<gene>
    <name evidence="3" type="ORF">AK812_SmicGene44692</name>
</gene>
<name>A0A1Q9BXT7_SYMMI</name>
<keyword evidence="2" id="KW-1133">Transmembrane helix</keyword>
<feature type="compositionally biased region" description="Basic and acidic residues" evidence="1">
    <location>
        <begin position="301"/>
        <end position="310"/>
    </location>
</feature>
<keyword evidence="4" id="KW-1185">Reference proteome</keyword>
<keyword evidence="2" id="KW-0812">Transmembrane</keyword>
<organism evidence="3 4">
    <name type="scientific">Symbiodinium microadriaticum</name>
    <name type="common">Dinoflagellate</name>
    <name type="synonym">Zooxanthella microadriatica</name>
    <dbReference type="NCBI Taxonomy" id="2951"/>
    <lineage>
        <taxon>Eukaryota</taxon>
        <taxon>Sar</taxon>
        <taxon>Alveolata</taxon>
        <taxon>Dinophyceae</taxon>
        <taxon>Suessiales</taxon>
        <taxon>Symbiodiniaceae</taxon>
        <taxon>Symbiodinium</taxon>
    </lineage>
</organism>
<sequence length="471" mass="51949">MAWLRVVNAIALAGWTWLLLHSVLPTCSGLVARDELAGQGLRVAIIAYRSMKGVEQTVLGLGICVFRTTIAVFAIPKLDNAALNQVLLGGWALADVLRYIALLSKRPSLQLLRRIASAILFLVVATAEVWASWLTFDSLTLGVRRWMVVQMCVTTMGLPVGAHLFLKSARPEQQEQQSSRAAEQQSSSTSGQAREVAWDAGACLLDVREAFKRDFQGEKVAVLAPPHGHVPIYRPRLPGALCRGSKAELPALPRPERSLWPHLEELVRMTEVPIGLPGTLRARSLSPGKDQDQAAQAEAEAEVKDEERSQRQKLPSFDAEAALRALREERLERERRCRFLDFPRGRPLGLGDCEGTASSSEDLRSVQAAQAAQAAQARRDEGRDREEEGGQGFPGRRSSRSRSPGNRSAMQGPEAPSLFARAEARILASLRPGPREPREPACSFVMRPPVVEWEMPSRPERERTAHRRPSA</sequence>
<feature type="transmembrane region" description="Helical" evidence="2">
    <location>
        <begin position="6"/>
        <end position="32"/>
    </location>
</feature>
<dbReference type="EMBL" id="LSRX01002444">
    <property type="protein sequence ID" value="OLP75497.1"/>
    <property type="molecule type" value="Genomic_DNA"/>
</dbReference>
<feature type="transmembrane region" description="Helical" evidence="2">
    <location>
        <begin position="82"/>
        <end position="103"/>
    </location>
</feature>
<feature type="non-terminal residue" evidence="3">
    <location>
        <position position="471"/>
    </location>
</feature>
<evidence type="ECO:0000313" key="3">
    <source>
        <dbReference type="EMBL" id="OLP75497.1"/>
    </source>
</evidence>
<dbReference type="AlphaFoldDB" id="A0A1Q9BXT7"/>